<dbReference type="Proteomes" id="UP001283341">
    <property type="component" value="Unassembled WGS sequence"/>
</dbReference>
<accession>A0AAE0M6S0</accession>
<dbReference type="EMBL" id="JAUEDM010000003">
    <property type="protein sequence ID" value="KAK3321526.1"/>
    <property type="molecule type" value="Genomic_DNA"/>
</dbReference>
<name>A0AAE0M6S0_9PEZI</name>
<reference evidence="2" key="2">
    <citation type="submission" date="2023-06" db="EMBL/GenBank/DDBJ databases">
        <authorList>
            <consortium name="Lawrence Berkeley National Laboratory"/>
            <person name="Haridas S."/>
            <person name="Hensen N."/>
            <person name="Bonometti L."/>
            <person name="Westerberg I."/>
            <person name="Brannstrom I.O."/>
            <person name="Guillou S."/>
            <person name="Cros-Aarteil S."/>
            <person name="Calhoun S."/>
            <person name="Kuo A."/>
            <person name="Mondo S."/>
            <person name="Pangilinan J."/>
            <person name="Riley R."/>
            <person name="Labutti K."/>
            <person name="Andreopoulos B."/>
            <person name="Lipzen A."/>
            <person name="Chen C."/>
            <person name="Yanf M."/>
            <person name="Daum C."/>
            <person name="Ng V."/>
            <person name="Clum A."/>
            <person name="Steindorff A."/>
            <person name="Ohm R."/>
            <person name="Martin F."/>
            <person name="Silar P."/>
            <person name="Natvig D."/>
            <person name="Lalanne C."/>
            <person name="Gautier V."/>
            <person name="Ament-Velasquez S.L."/>
            <person name="Kruys A."/>
            <person name="Hutchinson M.I."/>
            <person name="Powell A.J."/>
            <person name="Barry K."/>
            <person name="Miller A.N."/>
            <person name="Grigoriev I.V."/>
            <person name="Debuchy R."/>
            <person name="Gladieux P."/>
            <person name="Thoren M.H."/>
            <person name="Johannesson H."/>
        </authorList>
    </citation>
    <scope>NUCLEOTIDE SEQUENCE</scope>
    <source>
        <strain evidence="2">CBS 118394</strain>
    </source>
</reference>
<keyword evidence="3" id="KW-1185">Reference proteome</keyword>
<feature type="compositionally biased region" description="Polar residues" evidence="1">
    <location>
        <begin position="153"/>
        <end position="162"/>
    </location>
</feature>
<feature type="region of interest" description="Disordered" evidence="1">
    <location>
        <begin position="370"/>
        <end position="396"/>
    </location>
</feature>
<proteinExistence type="predicted"/>
<reference evidence="2" key="1">
    <citation type="journal article" date="2023" name="Mol. Phylogenet. Evol.">
        <title>Genome-scale phylogeny and comparative genomics of the fungal order Sordariales.</title>
        <authorList>
            <person name="Hensen N."/>
            <person name="Bonometti L."/>
            <person name="Westerberg I."/>
            <person name="Brannstrom I.O."/>
            <person name="Guillou S."/>
            <person name="Cros-Aarteil S."/>
            <person name="Calhoun S."/>
            <person name="Haridas S."/>
            <person name="Kuo A."/>
            <person name="Mondo S."/>
            <person name="Pangilinan J."/>
            <person name="Riley R."/>
            <person name="LaButti K."/>
            <person name="Andreopoulos B."/>
            <person name="Lipzen A."/>
            <person name="Chen C."/>
            <person name="Yan M."/>
            <person name="Daum C."/>
            <person name="Ng V."/>
            <person name="Clum A."/>
            <person name="Steindorff A."/>
            <person name="Ohm R.A."/>
            <person name="Martin F."/>
            <person name="Silar P."/>
            <person name="Natvig D.O."/>
            <person name="Lalanne C."/>
            <person name="Gautier V."/>
            <person name="Ament-Velasquez S.L."/>
            <person name="Kruys A."/>
            <person name="Hutchinson M.I."/>
            <person name="Powell A.J."/>
            <person name="Barry K."/>
            <person name="Miller A.N."/>
            <person name="Grigoriev I.V."/>
            <person name="Debuchy R."/>
            <person name="Gladieux P."/>
            <person name="Hiltunen Thoren M."/>
            <person name="Johannesson H."/>
        </authorList>
    </citation>
    <scope>NUCLEOTIDE SEQUENCE</scope>
    <source>
        <strain evidence="2">CBS 118394</strain>
    </source>
</reference>
<sequence length="606" mass="67068">MMSCTIPNDENAIPHHDDLVQYALGFDSWCRARHVRPTYNRRFLSEDLTLASCDDRGVGGDLETGYDGPQSTGPEGSRAASPNPPLDSRKGDYQIRWPERGQSIKHLFGLRSSRKGSLLQNDISVVSRESKPEIRISREESPSYPFPSRRSDGASTRQQSIDLASCPELGRPSQDSPSPGEHRKPSPQNKRLQACLHEESPPIRETVHKFRSLGQRFRRSKSVSTVPTLSEFPNLDARERRRQSRESFILSELGAFSPLHVFSGFRPDLIAIAGVMIATGELDRLTFRADDIAKVRALEEHSTPVASAASLFAEKIEPAADATTTPSRISSPPDLKLAKLEFTTFEPANTPISGAITPNLKMTKGEFPTFAPANTPVSGTVTPNAPTSTRRSRSRWKRGWLTPRDQLSKIFMPKSIVPNAKVSEVSDSSPGLHRTQTQMLSNEIRHPPTEVRRQSLPGGFNLIGPGGNMTRRTIQEQELHFLDRPGVDSTHMPGDPYFTIYDIGYRPTSGMKLRAHSSGEVLQSGPLDLGQIPQEKESRRLHSQPQGSEPDTSQDFDHGETSIPSPNTSEMNWLSALETVRHGVLLYDSDTVISPTESEALSSEEN</sequence>
<evidence type="ECO:0000313" key="3">
    <source>
        <dbReference type="Proteomes" id="UP001283341"/>
    </source>
</evidence>
<evidence type="ECO:0000313" key="2">
    <source>
        <dbReference type="EMBL" id="KAK3321526.1"/>
    </source>
</evidence>
<feature type="compositionally biased region" description="Basic and acidic residues" evidence="1">
    <location>
        <begin position="128"/>
        <end position="141"/>
    </location>
</feature>
<evidence type="ECO:0000256" key="1">
    <source>
        <dbReference type="SAM" id="MobiDB-lite"/>
    </source>
</evidence>
<feature type="compositionally biased region" description="Polar residues" evidence="1">
    <location>
        <begin position="425"/>
        <end position="441"/>
    </location>
</feature>
<gene>
    <name evidence="2" type="ORF">B0H66DRAFT_173046</name>
</gene>
<comment type="caution">
    <text evidence="2">The sequence shown here is derived from an EMBL/GenBank/DDBJ whole genome shotgun (WGS) entry which is preliminary data.</text>
</comment>
<feature type="region of interest" description="Disordered" evidence="1">
    <location>
        <begin position="422"/>
        <end position="442"/>
    </location>
</feature>
<feature type="region of interest" description="Disordered" evidence="1">
    <location>
        <begin position="54"/>
        <end position="92"/>
    </location>
</feature>
<dbReference type="AlphaFoldDB" id="A0AAE0M6S0"/>
<feature type="compositionally biased region" description="Polar residues" evidence="1">
    <location>
        <begin position="375"/>
        <end position="386"/>
    </location>
</feature>
<organism evidence="2 3">
    <name type="scientific">Apodospora peruviana</name>
    <dbReference type="NCBI Taxonomy" id="516989"/>
    <lineage>
        <taxon>Eukaryota</taxon>
        <taxon>Fungi</taxon>
        <taxon>Dikarya</taxon>
        <taxon>Ascomycota</taxon>
        <taxon>Pezizomycotina</taxon>
        <taxon>Sordariomycetes</taxon>
        <taxon>Sordariomycetidae</taxon>
        <taxon>Sordariales</taxon>
        <taxon>Lasiosphaeriaceae</taxon>
        <taxon>Apodospora</taxon>
    </lineage>
</organism>
<protein>
    <submittedName>
        <fullName evidence="2">Uncharacterized protein</fullName>
    </submittedName>
</protein>
<feature type="region of interest" description="Disordered" evidence="1">
    <location>
        <begin position="127"/>
        <end position="191"/>
    </location>
</feature>
<feature type="compositionally biased region" description="Polar residues" evidence="1">
    <location>
        <begin position="543"/>
        <end position="553"/>
    </location>
</feature>
<feature type="region of interest" description="Disordered" evidence="1">
    <location>
        <begin position="536"/>
        <end position="570"/>
    </location>
</feature>